<dbReference type="PROSITE" id="PS51379">
    <property type="entry name" value="4FE4S_FER_2"/>
    <property type="match status" value="2"/>
</dbReference>
<reference evidence="9 10" key="1">
    <citation type="submission" date="2024-02" db="EMBL/GenBank/DDBJ databases">
        <title>Bacteria isolated from the canopy kelp, Nereocystis luetkeana.</title>
        <authorList>
            <person name="Pfister C.A."/>
            <person name="Younker I.T."/>
            <person name="Light S.H."/>
        </authorList>
    </citation>
    <scope>NUCLEOTIDE SEQUENCE [LARGE SCALE GENOMIC DNA]</scope>
    <source>
        <strain evidence="9 10">TI.5.07</strain>
    </source>
</reference>
<dbReference type="Pfam" id="PF00384">
    <property type="entry name" value="Molybdopterin"/>
    <property type="match status" value="1"/>
</dbReference>
<evidence type="ECO:0000259" key="6">
    <source>
        <dbReference type="PROSITE" id="PS51085"/>
    </source>
</evidence>
<evidence type="ECO:0000313" key="9">
    <source>
        <dbReference type="EMBL" id="MEL0615676.1"/>
    </source>
</evidence>
<dbReference type="SUPFAM" id="SSF54292">
    <property type="entry name" value="2Fe-2S ferredoxin-like"/>
    <property type="match status" value="1"/>
</dbReference>
<evidence type="ECO:0000259" key="7">
    <source>
        <dbReference type="PROSITE" id="PS51379"/>
    </source>
</evidence>
<keyword evidence="2" id="KW-0479">Metal-binding</keyword>
<dbReference type="InterPro" id="IPR001041">
    <property type="entry name" value="2Fe-2S_ferredoxin-type"/>
</dbReference>
<dbReference type="Gene3D" id="3.40.50.740">
    <property type="match status" value="1"/>
</dbReference>
<dbReference type="PROSITE" id="PS51669">
    <property type="entry name" value="4FE4S_MOW_BIS_MGD"/>
    <property type="match status" value="1"/>
</dbReference>
<evidence type="ECO:0000256" key="4">
    <source>
        <dbReference type="ARBA" id="ARBA00023004"/>
    </source>
</evidence>
<comment type="caution">
    <text evidence="9">The sequence shown here is derived from an EMBL/GenBank/DDBJ whole genome shotgun (WGS) entry which is preliminary data.</text>
</comment>
<keyword evidence="5" id="KW-0411">Iron-sulfur</keyword>
<organism evidence="9 10">
    <name type="scientific">Cobetia marina</name>
    <name type="common">Deleya marina</name>
    <dbReference type="NCBI Taxonomy" id="28258"/>
    <lineage>
        <taxon>Bacteria</taxon>
        <taxon>Pseudomonadati</taxon>
        <taxon>Pseudomonadota</taxon>
        <taxon>Gammaproteobacteria</taxon>
        <taxon>Oceanospirillales</taxon>
        <taxon>Halomonadaceae</taxon>
        <taxon>Cobetia</taxon>
    </lineage>
</organism>
<dbReference type="Gene3D" id="2.40.40.20">
    <property type="match status" value="1"/>
</dbReference>
<dbReference type="Gene3D" id="2.20.25.90">
    <property type="entry name" value="ADC-like domains"/>
    <property type="match status" value="1"/>
</dbReference>
<dbReference type="EMBL" id="JBAKAP010000002">
    <property type="protein sequence ID" value="MEL0615676.1"/>
    <property type="molecule type" value="Genomic_DNA"/>
</dbReference>
<dbReference type="PROSITE" id="PS51085">
    <property type="entry name" value="2FE2S_FER_2"/>
    <property type="match status" value="1"/>
</dbReference>
<keyword evidence="4" id="KW-0408">Iron</keyword>
<dbReference type="InterPro" id="IPR041925">
    <property type="entry name" value="CT_Formate-Dh_H"/>
</dbReference>
<dbReference type="CDD" id="cd02790">
    <property type="entry name" value="MopB_CT_Formate-Dh_H"/>
    <property type="match status" value="1"/>
</dbReference>
<keyword evidence="1" id="KW-0004">4Fe-4S</keyword>
<dbReference type="InterPro" id="IPR041924">
    <property type="entry name" value="Formate_Dh-H_N"/>
</dbReference>
<feature type="domain" description="2Fe-2S ferredoxin-type" evidence="6">
    <location>
        <begin position="20"/>
        <end position="100"/>
    </location>
</feature>
<protein>
    <submittedName>
        <fullName evidence="9">Molybdopterin-dependent oxidoreductase</fullName>
    </submittedName>
</protein>
<dbReference type="Pfam" id="PF01568">
    <property type="entry name" value="Molydop_binding"/>
    <property type="match status" value="1"/>
</dbReference>
<evidence type="ECO:0000256" key="3">
    <source>
        <dbReference type="ARBA" id="ARBA00023002"/>
    </source>
</evidence>
<dbReference type="SMART" id="SM00926">
    <property type="entry name" value="Molybdop_Fe4S4"/>
    <property type="match status" value="1"/>
</dbReference>
<dbReference type="CDD" id="cd02753">
    <property type="entry name" value="MopB_Formate-Dh-H"/>
    <property type="match status" value="1"/>
</dbReference>
<dbReference type="PANTHER" id="PTHR43105:SF14">
    <property type="entry name" value="FORMATE DEHYDROGENASE H"/>
    <property type="match status" value="1"/>
</dbReference>
<dbReference type="PANTHER" id="PTHR43105">
    <property type="entry name" value="RESPIRATORY NITRATE REDUCTASE"/>
    <property type="match status" value="1"/>
</dbReference>
<name>A0ABU9GB35_COBMA</name>
<evidence type="ECO:0000256" key="5">
    <source>
        <dbReference type="ARBA" id="ARBA00023014"/>
    </source>
</evidence>
<gene>
    <name evidence="9" type="ORF">V6243_02445</name>
</gene>
<dbReference type="Gene3D" id="3.10.20.740">
    <property type="match status" value="1"/>
</dbReference>
<proteinExistence type="predicted"/>
<evidence type="ECO:0000256" key="1">
    <source>
        <dbReference type="ARBA" id="ARBA00022485"/>
    </source>
</evidence>
<evidence type="ECO:0000259" key="8">
    <source>
        <dbReference type="PROSITE" id="PS51669"/>
    </source>
</evidence>
<dbReference type="Pfam" id="PF12838">
    <property type="entry name" value="Fer4_7"/>
    <property type="match status" value="1"/>
</dbReference>
<dbReference type="PIRSF" id="PIRSF036643">
    <property type="entry name" value="FDH_alpha"/>
    <property type="match status" value="1"/>
</dbReference>
<evidence type="ECO:0000256" key="2">
    <source>
        <dbReference type="ARBA" id="ARBA00022723"/>
    </source>
</evidence>
<dbReference type="InterPro" id="IPR036010">
    <property type="entry name" value="2Fe-2S_ferredoxin-like_sf"/>
</dbReference>
<dbReference type="Pfam" id="PF04879">
    <property type="entry name" value="Molybdop_Fe4S4"/>
    <property type="match status" value="1"/>
</dbReference>
<dbReference type="InterPro" id="IPR006656">
    <property type="entry name" value="Mopterin_OxRdtase"/>
</dbReference>
<feature type="domain" description="4Fe-4S Mo/W bis-MGD-type" evidence="8">
    <location>
        <begin position="264"/>
        <end position="364"/>
    </location>
</feature>
<dbReference type="RefSeq" id="WP_341541755.1">
    <property type="nucleotide sequence ID" value="NZ_JBAKAP010000002.1"/>
</dbReference>
<feature type="domain" description="4Fe-4S ferredoxin-type" evidence="7">
    <location>
        <begin position="179"/>
        <end position="209"/>
    </location>
</feature>
<dbReference type="InterPro" id="IPR006963">
    <property type="entry name" value="Mopterin_OxRdtase_4Fe-4S_dom"/>
</dbReference>
<evidence type="ECO:0000313" key="10">
    <source>
        <dbReference type="Proteomes" id="UP001378242"/>
    </source>
</evidence>
<dbReference type="Pfam" id="PF13510">
    <property type="entry name" value="Fer2_4"/>
    <property type="match status" value="1"/>
</dbReference>
<sequence>MNALTGLGNSPSDDQPLREDGFTITLDGAEVTAYPGETLWTIARRAGETIPHLCYSEAPDYRGDGNCRACMVEIDGERTLAASCIREARAGMVVRSASSRRAGEARAMVVELLAADMPAEAHNPDVSSHFMAMAELLAVDVGHARETLGAARETVREWLGDTAEEWLPTPASALDHSHAAMAVNHDACISCGLCVRACREVQINDVIGLAGRGSNTRIVFDLEDPMGDSTCVACGECVQACPTGALMPAAQVDEQGHGDSAAVDARVASVCPYCGVGCQLEYQVSRGSGEALVGEGQQAATLADVRELSAPSDAITREATSHRQPVADARLDNIIAVSGRDGPSNHGRLCVKGRFGFDYPRHPERLIRPLIRRDGVAKGLDANFDPAHPLTHFREASWDEALEVAAEGLMRLKRAHGPDSLAGFGSAKCTNEEAWLFQKLVRTGFGSNHVDHCTRLCHASSVAALMEGVGSGGVSASFMQAEQSDLIVLTGCNPGVNHPVAATFFKRAARRGTRIVVIDPRALALRRHAHRSIQFTPGADVALFNAMLNVIITEGLANQAYIEAHTEDFAALAEHVTALTPEAMSPLCGVAAEEIRAVAREYATAERAMIFWGMGISQHTHGTDNARCLIALALVCGHVGREGTGLHPLRGQNNVQGASDAGMIPMVFPDYQPLGDTAARARLEALWDTPLSATPGLTVVEIMHAIHADQIRGMYILGENPAMSDPDLDHARSALAHLEHLVVQDIFVTETAQFADVVLPSYAWPEKDGSVTNTNRQVQRGRAALRAPGEAKPDWWITQQLARRMGLAWDYAGPQEIYAEMQQGMDSLDNIDWARLSEENSVTYPCLTPGGEGEDVVFGEGFPRASGRARFVPTWPTPPDETLDDDYPTVLTTGRQLEHWHTGSMTRRAYVLDSLEPAAVATLNPVELERLGIAAGEALSITTRRGQITLATRADPLTPAGMVFVPFCYAEAAANLLTNPALDPVGKIPEFKYAACRLARAESASASLDT</sequence>
<dbReference type="InterPro" id="IPR006657">
    <property type="entry name" value="MoPterin_dinucl-bd_dom"/>
</dbReference>
<dbReference type="PROSITE" id="PS00198">
    <property type="entry name" value="4FE4S_FER_1"/>
    <property type="match status" value="1"/>
</dbReference>
<dbReference type="CDD" id="cd00207">
    <property type="entry name" value="fer2"/>
    <property type="match status" value="1"/>
</dbReference>
<dbReference type="InterPro" id="IPR017900">
    <property type="entry name" value="4Fe4S_Fe_S_CS"/>
</dbReference>
<dbReference type="SUPFAM" id="SSF50692">
    <property type="entry name" value="ADC-like"/>
    <property type="match status" value="1"/>
</dbReference>
<dbReference type="InterPro" id="IPR009010">
    <property type="entry name" value="Asp_de-COase-like_dom_sf"/>
</dbReference>
<dbReference type="Gene3D" id="3.40.228.10">
    <property type="entry name" value="Dimethylsulfoxide Reductase, domain 2"/>
    <property type="match status" value="1"/>
</dbReference>
<dbReference type="SUPFAM" id="SSF54862">
    <property type="entry name" value="4Fe-4S ferredoxins"/>
    <property type="match status" value="1"/>
</dbReference>
<dbReference type="InterPro" id="IPR050123">
    <property type="entry name" value="Prok_molybdopt-oxidoreductase"/>
</dbReference>
<feature type="domain" description="4Fe-4S ferredoxin-type" evidence="7">
    <location>
        <begin position="223"/>
        <end position="251"/>
    </location>
</feature>
<keyword evidence="3" id="KW-0560">Oxidoreductase</keyword>
<dbReference type="Gene3D" id="3.30.70.20">
    <property type="match status" value="1"/>
</dbReference>
<keyword evidence="10" id="KW-1185">Reference proteome</keyword>
<accession>A0ABU9GB35</accession>
<dbReference type="InterPro" id="IPR017896">
    <property type="entry name" value="4Fe4S_Fe-S-bd"/>
</dbReference>
<dbReference type="Proteomes" id="UP001378242">
    <property type="component" value="Unassembled WGS sequence"/>
</dbReference>
<dbReference type="SUPFAM" id="SSF53706">
    <property type="entry name" value="Formate dehydrogenase/DMSO reductase, domains 1-3"/>
    <property type="match status" value="1"/>
</dbReference>